<dbReference type="NCBIfam" id="TIGR02937">
    <property type="entry name" value="sigma70-ECF"/>
    <property type="match status" value="1"/>
</dbReference>
<dbReference type="RefSeq" id="WP_121216718.1">
    <property type="nucleotide sequence ID" value="NZ_RBIG01000001.1"/>
</dbReference>
<name>A0A420WMY4_9PROT</name>
<dbReference type="InterPro" id="IPR013249">
    <property type="entry name" value="RNA_pol_sigma70_r4_t2"/>
</dbReference>
<evidence type="ECO:0000313" key="7">
    <source>
        <dbReference type="EMBL" id="RKQ72350.1"/>
    </source>
</evidence>
<accession>A0A420WMY4</accession>
<dbReference type="OrthoDB" id="9794372at2"/>
<keyword evidence="4" id="KW-0804">Transcription</keyword>
<feature type="domain" description="RNA polymerase sigma-70 region 2" evidence="5">
    <location>
        <begin position="10"/>
        <end position="76"/>
    </location>
</feature>
<evidence type="ECO:0000256" key="2">
    <source>
        <dbReference type="ARBA" id="ARBA00023015"/>
    </source>
</evidence>
<dbReference type="InterPro" id="IPR014284">
    <property type="entry name" value="RNA_pol_sigma-70_dom"/>
</dbReference>
<dbReference type="InterPro" id="IPR013324">
    <property type="entry name" value="RNA_pol_sigma_r3/r4-like"/>
</dbReference>
<keyword evidence="2" id="KW-0805">Transcription regulation</keyword>
<comment type="caution">
    <text evidence="7">The sequence shown here is derived from an EMBL/GenBank/DDBJ whole genome shotgun (WGS) entry which is preliminary data.</text>
</comment>
<sequence>MTDSGLLQAYRDHEWELLRFLARRLGSPATAADIAHDLYVKLLGEPELPQIRDSKAYLFGMAANLATDHLRVERRRGEILAEIDGLVWRRRDEMTPERHALARAELAFLATEIAALPPRCREIFRLHRYEGLTQPQIADRLEVGITTVYKDLKLALETMLRARQRFRATAPQDKGHRK</sequence>
<dbReference type="Pfam" id="PF04542">
    <property type="entry name" value="Sigma70_r2"/>
    <property type="match status" value="1"/>
</dbReference>
<dbReference type="EMBL" id="RBIG01000001">
    <property type="protein sequence ID" value="RKQ72350.1"/>
    <property type="molecule type" value="Genomic_DNA"/>
</dbReference>
<reference evidence="7 8" key="1">
    <citation type="submission" date="2018-10" db="EMBL/GenBank/DDBJ databases">
        <title>Comparative analysis of microorganisms from saline springs in Andes Mountain Range, Colombia.</title>
        <authorList>
            <person name="Rubin E."/>
        </authorList>
    </citation>
    <scope>NUCLEOTIDE SEQUENCE [LARGE SCALE GENOMIC DNA]</scope>
    <source>
        <strain evidence="7 8">USBA 36</strain>
    </source>
</reference>
<evidence type="ECO:0000259" key="6">
    <source>
        <dbReference type="Pfam" id="PF08281"/>
    </source>
</evidence>
<evidence type="ECO:0000259" key="5">
    <source>
        <dbReference type="Pfam" id="PF04542"/>
    </source>
</evidence>
<dbReference type="GO" id="GO:0016987">
    <property type="term" value="F:sigma factor activity"/>
    <property type="evidence" value="ECO:0007669"/>
    <property type="project" value="UniProtKB-KW"/>
</dbReference>
<dbReference type="PANTHER" id="PTHR43133:SF63">
    <property type="entry name" value="RNA POLYMERASE SIGMA FACTOR FECI-RELATED"/>
    <property type="match status" value="1"/>
</dbReference>
<evidence type="ECO:0000256" key="3">
    <source>
        <dbReference type="ARBA" id="ARBA00023082"/>
    </source>
</evidence>
<feature type="domain" description="RNA polymerase sigma factor 70 region 4 type 2" evidence="6">
    <location>
        <begin position="111"/>
        <end position="159"/>
    </location>
</feature>
<evidence type="ECO:0000256" key="1">
    <source>
        <dbReference type="ARBA" id="ARBA00010641"/>
    </source>
</evidence>
<dbReference type="AlphaFoldDB" id="A0A420WMY4"/>
<protein>
    <submittedName>
        <fullName evidence="7">RNA polymerase sigma-70 factor (ECF subfamily)</fullName>
    </submittedName>
</protein>
<dbReference type="InterPro" id="IPR036388">
    <property type="entry name" value="WH-like_DNA-bd_sf"/>
</dbReference>
<evidence type="ECO:0000256" key="4">
    <source>
        <dbReference type="ARBA" id="ARBA00023163"/>
    </source>
</evidence>
<organism evidence="7 8">
    <name type="scientific">Oceanibaculum indicum</name>
    <dbReference type="NCBI Taxonomy" id="526216"/>
    <lineage>
        <taxon>Bacteria</taxon>
        <taxon>Pseudomonadati</taxon>
        <taxon>Pseudomonadota</taxon>
        <taxon>Alphaproteobacteria</taxon>
        <taxon>Rhodospirillales</taxon>
        <taxon>Oceanibaculaceae</taxon>
        <taxon>Oceanibaculum</taxon>
    </lineage>
</organism>
<dbReference type="PANTHER" id="PTHR43133">
    <property type="entry name" value="RNA POLYMERASE ECF-TYPE SIGMA FACTO"/>
    <property type="match status" value="1"/>
</dbReference>
<comment type="similarity">
    <text evidence="1">Belongs to the sigma-70 factor family. ECF subfamily.</text>
</comment>
<dbReference type="Proteomes" id="UP000277424">
    <property type="component" value="Unassembled WGS sequence"/>
</dbReference>
<dbReference type="InterPro" id="IPR013325">
    <property type="entry name" value="RNA_pol_sigma_r2"/>
</dbReference>
<dbReference type="InterPro" id="IPR039425">
    <property type="entry name" value="RNA_pol_sigma-70-like"/>
</dbReference>
<dbReference type="Gene3D" id="1.10.10.10">
    <property type="entry name" value="Winged helix-like DNA-binding domain superfamily/Winged helix DNA-binding domain"/>
    <property type="match status" value="1"/>
</dbReference>
<dbReference type="SUPFAM" id="SSF88659">
    <property type="entry name" value="Sigma3 and sigma4 domains of RNA polymerase sigma factors"/>
    <property type="match status" value="1"/>
</dbReference>
<dbReference type="SUPFAM" id="SSF88946">
    <property type="entry name" value="Sigma2 domain of RNA polymerase sigma factors"/>
    <property type="match status" value="1"/>
</dbReference>
<dbReference type="Gene3D" id="1.10.1740.10">
    <property type="match status" value="1"/>
</dbReference>
<evidence type="ECO:0000313" key="8">
    <source>
        <dbReference type="Proteomes" id="UP000277424"/>
    </source>
</evidence>
<proteinExistence type="inferred from homology"/>
<dbReference type="Pfam" id="PF08281">
    <property type="entry name" value="Sigma70_r4_2"/>
    <property type="match status" value="1"/>
</dbReference>
<dbReference type="GO" id="GO:0003677">
    <property type="term" value="F:DNA binding"/>
    <property type="evidence" value="ECO:0007669"/>
    <property type="project" value="InterPro"/>
</dbReference>
<dbReference type="InterPro" id="IPR007627">
    <property type="entry name" value="RNA_pol_sigma70_r2"/>
</dbReference>
<gene>
    <name evidence="7" type="ORF">BCL74_0114</name>
</gene>
<dbReference type="GO" id="GO:0006352">
    <property type="term" value="P:DNA-templated transcription initiation"/>
    <property type="evidence" value="ECO:0007669"/>
    <property type="project" value="InterPro"/>
</dbReference>
<keyword evidence="3" id="KW-0731">Sigma factor</keyword>